<dbReference type="InterPro" id="IPR008972">
    <property type="entry name" value="Cupredoxin"/>
</dbReference>
<reference evidence="1 2" key="1">
    <citation type="submission" date="2024-02" db="EMBL/GenBank/DDBJ databases">
        <authorList>
            <person name="Vignale AGUSTIN F."/>
            <person name="Sosa J E."/>
            <person name="Modenutti C."/>
        </authorList>
    </citation>
    <scope>NUCLEOTIDE SEQUENCE [LARGE SCALE GENOMIC DNA]</scope>
</reference>
<evidence type="ECO:0000313" key="1">
    <source>
        <dbReference type="EMBL" id="CAK9181056.1"/>
    </source>
</evidence>
<dbReference type="AlphaFoldDB" id="A0ABC8UJ57"/>
<sequence>MSGRSNSITLQLNGTFQWDHLQSLHHPLLFKLMYALAWAKDKVFKVGDTLVTPPTAAMANEFWVGGASGWTVGHDYQAWAKDEVFKVGDTLGQFIYG</sequence>
<keyword evidence="2" id="KW-1185">Reference proteome</keyword>
<dbReference type="Proteomes" id="UP001642360">
    <property type="component" value="Unassembled WGS sequence"/>
</dbReference>
<name>A0ABC8UJ57_9AQUA</name>
<gene>
    <name evidence="1" type="ORF">ILEXP_LOCUS51093</name>
</gene>
<proteinExistence type="predicted"/>
<dbReference type="SUPFAM" id="SSF49503">
    <property type="entry name" value="Cupredoxins"/>
    <property type="match status" value="1"/>
</dbReference>
<accession>A0ABC8UJ57</accession>
<comment type="caution">
    <text evidence="1">The sequence shown here is derived from an EMBL/GenBank/DDBJ whole genome shotgun (WGS) entry which is preliminary data.</text>
</comment>
<dbReference type="EMBL" id="CAUOFW020007924">
    <property type="protein sequence ID" value="CAK9181056.1"/>
    <property type="molecule type" value="Genomic_DNA"/>
</dbReference>
<evidence type="ECO:0000313" key="2">
    <source>
        <dbReference type="Proteomes" id="UP001642360"/>
    </source>
</evidence>
<organism evidence="1 2">
    <name type="scientific">Ilex paraguariensis</name>
    <name type="common">yerba mate</name>
    <dbReference type="NCBI Taxonomy" id="185542"/>
    <lineage>
        <taxon>Eukaryota</taxon>
        <taxon>Viridiplantae</taxon>
        <taxon>Streptophyta</taxon>
        <taxon>Embryophyta</taxon>
        <taxon>Tracheophyta</taxon>
        <taxon>Spermatophyta</taxon>
        <taxon>Magnoliopsida</taxon>
        <taxon>eudicotyledons</taxon>
        <taxon>Gunneridae</taxon>
        <taxon>Pentapetalae</taxon>
        <taxon>asterids</taxon>
        <taxon>campanulids</taxon>
        <taxon>Aquifoliales</taxon>
        <taxon>Aquifoliaceae</taxon>
        <taxon>Ilex</taxon>
    </lineage>
</organism>
<protein>
    <submittedName>
        <fullName evidence="1">Uncharacterized protein</fullName>
    </submittedName>
</protein>
<dbReference type="Gene3D" id="2.60.40.420">
    <property type="entry name" value="Cupredoxins - blue copper proteins"/>
    <property type="match status" value="1"/>
</dbReference>